<dbReference type="EMBL" id="QLMD01000001">
    <property type="protein sequence ID" value="RAK01554.1"/>
    <property type="molecule type" value="Genomic_DNA"/>
</dbReference>
<evidence type="ECO:0000313" key="5">
    <source>
        <dbReference type="Proteomes" id="UP000287865"/>
    </source>
</evidence>
<evidence type="ECO:0000313" key="4">
    <source>
        <dbReference type="Proteomes" id="UP000249203"/>
    </source>
</evidence>
<dbReference type="InterPro" id="IPR002654">
    <property type="entry name" value="Glyco_trans_25"/>
</dbReference>
<dbReference type="RefSeq" id="WP_111568044.1">
    <property type="nucleotide sequence ID" value="NZ_PIPK01000001.1"/>
</dbReference>
<name>A0A327X645_9GAMM</name>
<gene>
    <name evidence="2" type="ORF">B0I24_101177</name>
    <name evidence="3" type="ORF">CWE07_00860</name>
</gene>
<dbReference type="CDD" id="cd06532">
    <property type="entry name" value="Glyco_transf_25"/>
    <property type="match status" value="1"/>
</dbReference>
<dbReference type="Proteomes" id="UP000287865">
    <property type="component" value="Unassembled WGS sequence"/>
</dbReference>
<comment type="caution">
    <text evidence="2">The sequence shown here is derived from an EMBL/GenBank/DDBJ whole genome shotgun (WGS) entry which is preliminary data.</text>
</comment>
<sequence length="241" mass="28637">MRYQIYVLNRADEKTRLEHFRIQAGRLRQSFVRVEAIHMNQLQTSRELSHYDEANNQQQYYRSLTVAEIATYVSHRRAWQRMLDDDIDFAIVLEDDVLLANSFAYLARTIAQLEENWHVLKLAEPYARVKSKGVERCGAATLVRYPHIPLGTCAYVISREGAERMLEWSEQFYRPLDVDFQWAWQPGLKVRGIRPYPVQLSHRLGRTEKPVALMRKHPTRRFVAFKEALKYRWQRRLQQGS</sequence>
<evidence type="ECO:0000313" key="2">
    <source>
        <dbReference type="EMBL" id="RAK01554.1"/>
    </source>
</evidence>
<keyword evidence="5" id="KW-1185">Reference proteome</keyword>
<dbReference type="GO" id="GO:0016740">
    <property type="term" value="F:transferase activity"/>
    <property type="evidence" value="ECO:0007669"/>
    <property type="project" value="UniProtKB-KW"/>
</dbReference>
<evidence type="ECO:0000259" key="1">
    <source>
        <dbReference type="Pfam" id="PF01755"/>
    </source>
</evidence>
<evidence type="ECO:0000313" key="3">
    <source>
        <dbReference type="EMBL" id="RUO28389.1"/>
    </source>
</evidence>
<dbReference type="Pfam" id="PF01755">
    <property type="entry name" value="Glyco_transf_25"/>
    <property type="match status" value="1"/>
</dbReference>
<keyword evidence="2" id="KW-0808">Transferase</keyword>
<dbReference type="OrthoDB" id="9816113at2"/>
<feature type="domain" description="Glycosyl transferase family 25" evidence="1">
    <location>
        <begin position="4"/>
        <end position="177"/>
    </location>
</feature>
<reference evidence="2 4" key="2">
    <citation type="submission" date="2018-06" db="EMBL/GenBank/DDBJ databases">
        <title>Genomic Encyclopedia of Type Strains, Phase III (KMG-III): the genomes of soil and plant-associated and newly described type strains.</title>
        <authorList>
            <person name="Whitman W."/>
        </authorList>
    </citation>
    <scope>NUCLEOTIDE SEQUENCE [LARGE SCALE GENOMIC DNA]</scope>
    <source>
        <strain evidence="2 4">CGMCC 1.15366</strain>
    </source>
</reference>
<proteinExistence type="predicted"/>
<dbReference type="AlphaFoldDB" id="A0A327X645"/>
<dbReference type="EMBL" id="PIPK01000001">
    <property type="protein sequence ID" value="RUO28389.1"/>
    <property type="molecule type" value="Genomic_DNA"/>
</dbReference>
<organism evidence="2 4">
    <name type="scientific">Aliidiomarina maris</name>
    <dbReference type="NCBI Taxonomy" id="531312"/>
    <lineage>
        <taxon>Bacteria</taxon>
        <taxon>Pseudomonadati</taxon>
        <taxon>Pseudomonadota</taxon>
        <taxon>Gammaproteobacteria</taxon>
        <taxon>Alteromonadales</taxon>
        <taxon>Idiomarinaceae</taxon>
        <taxon>Aliidiomarina</taxon>
    </lineage>
</organism>
<accession>A0A327X645</accession>
<reference evidence="3 5" key="1">
    <citation type="journal article" date="2018" name="Front. Microbiol.">
        <title>Genome-Based Analysis Reveals the Taxonomy and Diversity of the Family Idiomarinaceae.</title>
        <authorList>
            <person name="Liu Y."/>
            <person name="Lai Q."/>
            <person name="Shao Z."/>
        </authorList>
    </citation>
    <scope>NUCLEOTIDE SEQUENCE [LARGE SCALE GENOMIC DNA]</scope>
    <source>
        <strain evidence="3 5">CF12-14</strain>
    </source>
</reference>
<protein>
    <submittedName>
        <fullName evidence="2">Glycosyl transferase family 25</fullName>
    </submittedName>
</protein>
<dbReference type="Proteomes" id="UP000249203">
    <property type="component" value="Unassembled WGS sequence"/>
</dbReference>